<dbReference type="PANTHER" id="PTHR32166">
    <property type="entry name" value="OSJNBA0013A04.12 PROTEIN"/>
    <property type="match status" value="1"/>
</dbReference>
<feature type="compositionally biased region" description="Low complexity" evidence="1">
    <location>
        <begin position="120"/>
        <end position="131"/>
    </location>
</feature>
<dbReference type="Pfam" id="PF05699">
    <property type="entry name" value="Dimer_Tnp_hAT"/>
    <property type="match status" value="1"/>
</dbReference>
<organism evidence="4 5">
    <name type="scientific">Chara braunii</name>
    <name type="common">Braun's stonewort</name>
    <dbReference type="NCBI Taxonomy" id="69332"/>
    <lineage>
        <taxon>Eukaryota</taxon>
        <taxon>Viridiplantae</taxon>
        <taxon>Streptophyta</taxon>
        <taxon>Charophyceae</taxon>
        <taxon>Charales</taxon>
        <taxon>Characeae</taxon>
        <taxon>Chara</taxon>
    </lineage>
</organism>
<accession>A0A388L9P0</accession>
<dbReference type="SUPFAM" id="SSF53098">
    <property type="entry name" value="Ribonuclease H-like"/>
    <property type="match status" value="1"/>
</dbReference>
<dbReference type="InterPro" id="IPR008906">
    <property type="entry name" value="HATC_C_dom"/>
</dbReference>
<dbReference type="Proteomes" id="UP000265515">
    <property type="component" value="Unassembled WGS sequence"/>
</dbReference>
<dbReference type="EMBL" id="BFEA01000306">
    <property type="protein sequence ID" value="GBG78903.1"/>
    <property type="molecule type" value="Genomic_DNA"/>
</dbReference>
<feature type="region of interest" description="Disordered" evidence="1">
    <location>
        <begin position="886"/>
        <end position="906"/>
    </location>
</feature>
<dbReference type="Gramene" id="GBG78903">
    <property type="protein sequence ID" value="GBG78903"/>
    <property type="gene ID" value="CBR_g28617"/>
</dbReference>
<dbReference type="PANTHER" id="PTHR32166:SF123">
    <property type="entry name" value="BED-TYPE DOMAIN-CONTAINING PROTEIN"/>
    <property type="match status" value="1"/>
</dbReference>
<name>A0A388L9P0_CHABU</name>
<dbReference type="InterPro" id="IPR012337">
    <property type="entry name" value="RNaseH-like_sf"/>
</dbReference>
<feature type="domain" description="HAT C-terminal dimerisation" evidence="3">
    <location>
        <begin position="645"/>
        <end position="709"/>
    </location>
</feature>
<dbReference type="GO" id="GO:0046983">
    <property type="term" value="F:protein dimerization activity"/>
    <property type="evidence" value="ECO:0007669"/>
    <property type="project" value="InterPro"/>
</dbReference>
<evidence type="ECO:0000256" key="1">
    <source>
        <dbReference type="SAM" id="MobiDB-lite"/>
    </source>
</evidence>
<evidence type="ECO:0000313" key="4">
    <source>
        <dbReference type="EMBL" id="GBG78903.1"/>
    </source>
</evidence>
<reference evidence="4 5" key="1">
    <citation type="journal article" date="2018" name="Cell">
        <title>The Chara Genome: Secondary Complexity and Implications for Plant Terrestrialization.</title>
        <authorList>
            <person name="Nishiyama T."/>
            <person name="Sakayama H."/>
            <person name="Vries J.D."/>
            <person name="Buschmann H."/>
            <person name="Saint-Marcoux D."/>
            <person name="Ullrich K.K."/>
            <person name="Haas F.B."/>
            <person name="Vanderstraeten L."/>
            <person name="Becker D."/>
            <person name="Lang D."/>
            <person name="Vosolsobe S."/>
            <person name="Rombauts S."/>
            <person name="Wilhelmsson P.K.I."/>
            <person name="Janitza P."/>
            <person name="Kern R."/>
            <person name="Heyl A."/>
            <person name="Rumpler F."/>
            <person name="Villalobos L.I.A.C."/>
            <person name="Clay J.M."/>
            <person name="Skokan R."/>
            <person name="Toyoda A."/>
            <person name="Suzuki Y."/>
            <person name="Kagoshima H."/>
            <person name="Schijlen E."/>
            <person name="Tajeshwar N."/>
            <person name="Catarino B."/>
            <person name="Hetherington A.J."/>
            <person name="Saltykova A."/>
            <person name="Bonnot C."/>
            <person name="Breuninger H."/>
            <person name="Symeonidi A."/>
            <person name="Radhakrishnan G.V."/>
            <person name="Van Nieuwerburgh F."/>
            <person name="Deforce D."/>
            <person name="Chang C."/>
            <person name="Karol K.G."/>
            <person name="Hedrich R."/>
            <person name="Ulvskov P."/>
            <person name="Glockner G."/>
            <person name="Delwiche C.F."/>
            <person name="Petrasek J."/>
            <person name="Van de Peer Y."/>
            <person name="Friml J."/>
            <person name="Beilby M."/>
            <person name="Dolan L."/>
            <person name="Kohara Y."/>
            <person name="Sugano S."/>
            <person name="Fujiyama A."/>
            <person name="Delaux P.-M."/>
            <person name="Quint M."/>
            <person name="TheiBen G."/>
            <person name="Hagemann M."/>
            <person name="Harholt J."/>
            <person name="Dunand C."/>
            <person name="Zachgo S."/>
            <person name="Langdale J."/>
            <person name="Maumus F."/>
            <person name="Straeten D.V.D."/>
            <person name="Gould S.B."/>
            <person name="Rensing S.A."/>
        </authorList>
    </citation>
    <scope>NUCLEOTIDE SEQUENCE [LARGE SCALE GENOMIC DNA]</scope>
    <source>
        <strain evidence="4 5">S276</strain>
    </source>
</reference>
<proteinExistence type="predicted"/>
<dbReference type="Pfam" id="PF04937">
    <property type="entry name" value="DUF659"/>
    <property type="match status" value="1"/>
</dbReference>
<feature type="compositionally biased region" description="Polar residues" evidence="1">
    <location>
        <begin position="891"/>
        <end position="901"/>
    </location>
</feature>
<dbReference type="InterPro" id="IPR007021">
    <property type="entry name" value="DUF659"/>
</dbReference>
<evidence type="ECO:0000313" key="5">
    <source>
        <dbReference type="Proteomes" id="UP000265515"/>
    </source>
</evidence>
<gene>
    <name evidence="4" type="ORF">CBR_g28617</name>
</gene>
<protein>
    <recommendedName>
        <fullName evidence="6">DUF659 domain-containing protein</fullName>
    </recommendedName>
</protein>
<evidence type="ECO:0000259" key="2">
    <source>
        <dbReference type="Pfam" id="PF04937"/>
    </source>
</evidence>
<feature type="compositionally biased region" description="Basic and acidic residues" evidence="1">
    <location>
        <begin position="159"/>
        <end position="169"/>
    </location>
</feature>
<evidence type="ECO:0000259" key="3">
    <source>
        <dbReference type="Pfam" id="PF05699"/>
    </source>
</evidence>
<sequence length="951" mass="106497">MAGNRVPFVPETGAERERTLSQSQLWKWADRGQKVTIDTSHSSWRLRCRLCNKEFVGMLSKVVKHHTEPSVNARCPRRSNHPKVALVPASLAKLNDYYKEQGRPPIVVDAQDLAPGDVACASGEAGTSSAGADGGRDTGSTAGEGSAMGFDSTSVADRGAPDSRGPDIPEEIVEHLRGPVLDAARPPRPPLGAQQSSMKNFVVDELQREFDQAVASFFFENAIAFNAARSDSYKNMERIMNVAARSRKMLRMPGYNYLRMKALPAEYKDVDKDLDNIREPWDVTGLTLMTDDTTTTSNRSVINCIAAGDSGAVMVCSVDMEGKDKSAPTLARMWVEVIRELWVHRVNAICTNSAQVNIFAKKILEKHDDPTIRSIPWVSCACHVCNLLMCDIASVPWIGEVILQGREITTFIKRHQWALAMFRKSRREYRTQLDIKDGRPLALIQPGETRFGTNFLMLQRLRECEPVLLSTVSNPRWDNSPWDRAAATRAQTCKELIRDPAWWSTVDRACTVLEPVYALMKNMDKDGRMGMQVWSLGITLEKRMAATPMDSETRGIVMRKVKDHVRMMALPVHVAAWMLHPLHRSPRLFDDLASEEIANTLTHFTSVHAKTSKEYKECWNSLKSFHHMDPEWIGPNSEEALTGGHVSMAQWWLMYGKRHPTLTKIAVKVLSVWTTASPCERNWSTFDLVHPKRRNLLSPENLEMLVFIHWNKKLLRMSKAKMGFVNTERLEWETPEDEAPFNGFMREGEYDPAEVRRRAANWSKSRGRRSRTTQFDVREIQEEREDDGTWLLDVSYRPRRIADDERRKTVVADHDEEDDGHDNDGVAVEETAACRGMTDGGSGDAHVDSAAVRVVRDFGVFVDAPVPGHAEHEGRHINAGKDDELHDTAEDSQSAGGNAFSTPGPGLPLGEGFASLLHHVAPIVARGSKTDFEKHLAAMSPMRSDSGGADS</sequence>
<feature type="domain" description="DUF659" evidence="2">
    <location>
        <begin position="254"/>
        <end position="408"/>
    </location>
</feature>
<keyword evidence="5" id="KW-1185">Reference proteome</keyword>
<dbReference type="OrthoDB" id="1712654at2759"/>
<dbReference type="AlphaFoldDB" id="A0A388L9P0"/>
<feature type="region of interest" description="Disordered" evidence="1">
    <location>
        <begin position="120"/>
        <end position="169"/>
    </location>
</feature>
<comment type="caution">
    <text evidence="4">The sequence shown here is derived from an EMBL/GenBank/DDBJ whole genome shotgun (WGS) entry which is preliminary data.</text>
</comment>
<evidence type="ECO:0008006" key="6">
    <source>
        <dbReference type="Google" id="ProtNLM"/>
    </source>
</evidence>
<dbReference type="OMA" id="GRHINAG"/>